<dbReference type="AlphaFoldDB" id="A0A699Z9F7"/>
<evidence type="ECO:0000313" key="2">
    <source>
        <dbReference type="Proteomes" id="UP000485058"/>
    </source>
</evidence>
<dbReference type="EMBL" id="BLLF01001437">
    <property type="protein sequence ID" value="GFH19287.1"/>
    <property type="molecule type" value="Genomic_DNA"/>
</dbReference>
<gene>
    <name evidence="1" type="ORF">HaLaN_16211</name>
</gene>
<keyword evidence="2" id="KW-1185">Reference proteome</keyword>
<proteinExistence type="predicted"/>
<sequence length="175" mass="19268">MMRSGSFPQQVALLDICMPSREVLAQKVDVRDLVLLLKGMAASGWGSASLMYDRVMVASLRAVERCQAGEVASFMRAVSGLATVPRTDLKLSRRPGVLYDTVGSLRPPRPQDWLKAVEARLQPWLPDMNALGAEDRSWLLSCLALDLQAQLPDRVLYQMLAPLAAPTDNAMLKKC</sequence>
<protein>
    <submittedName>
        <fullName evidence="1">Uncharacterized protein</fullName>
    </submittedName>
</protein>
<evidence type="ECO:0000313" key="1">
    <source>
        <dbReference type="EMBL" id="GFH19287.1"/>
    </source>
</evidence>
<comment type="caution">
    <text evidence="1">The sequence shown here is derived from an EMBL/GenBank/DDBJ whole genome shotgun (WGS) entry which is preliminary data.</text>
</comment>
<reference evidence="1 2" key="1">
    <citation type="submission" date="2020-02" db="EMBL/GenBank/DDBJ databases">
        <title>Draft genome sequence of Haematococcus lacustris strain NIES-144.</title>
        <authorList>
            <person name="Morimoto D."/>
            <person name="Nakagawa S."/>
            <person name="Yoshida T."/>
            <person name="Sawayama S."/>
        </authorList>
    </citation>
    <scope>NUCLEOTIDE SEQUENCE [LARGE SCALE GENOMIC DNA]</scope>
    <source>
        <strain evidence="1 2">NIES-144</strain>
    </source>
</reference>
<name>A0A699Z9F7_HAELA</name>
<dbReference type="Proteomes" id="UP000485058">
    <property type="component" value="Unassembled WGS sequence"/>
</dbReference>
<accession>A0A699Z9F7</accession>
<feature type="non-terminal residue" evidence="1">
    <location>
        <position position="175"/>
    </location>
</feature>
<organism evidence="1 2">
    <name type="scientific">Haematococcus lacustris</name>
    <name type="common">Green alga</name>
    <name type="synonym">Haematococcus pluvialis</name>
    <dbReference type="NCBI Taxonomy" id="44745"/>
    <lineage>
        <taxon>Eukaryota</taxon>
        <taxon>Viridiplantae</taxon>
        <taxon>Chlorophyta</taxon>
        <taxon>core chlorophytes</taxon>
        <taxon>Chlorophyceae</taxon>
        <taxon>CS clade</taxon>
        <taxon>Chlamydomonadales</taxon>
        <taxon>Haematococcaceae</taxon>
        <taxon>Haematococcus</taxon>
    </lineage>
</organism>
<feature type="non-terminal residue" evidence="1">
    <location>
        <position position="1"/>
    </location>
</feature>